<dbReference type="PANTHER" id="PTHR13914">
    <property type="entry name" value="PROLINE OXIDASE"/>
    <property type="match status" value="1"/>
</dbReference>
<dbReference type="Pfam" id="PF01619">
    <property type="entry name" value="Pro_dh"/>
    <property type="match status" value="1"/>
</dbReference>
<feature type="domain" description="EF-hand" evidence="6">
    <location>
        <begin position="241"/>
        <end position="276"/>
    </location>
</feature>
<organism evidence="7 8">
    <name type="scientific">Auxenochlorella protothecoides</name>
    <name type="common">Green microalga</name>
    <name type="synonym">Chlorella protothecoides</name>
    <dbReference type="NCBI Taxonomy" id="3075"/>
    <lineage>
        <taxon>Eukaryota</taxon>
        <taxon>Viridiplantae</taxon>
        <taxon>Chlorophyta</taxon>
        <taxon>core chlorophytes</taxon>
        <taxon>Trebouxiophyceae</taxon>
        <taxon>Chlorellales</taxon>
        <taxon>Chlorellaceae</taxon>
        <taxon>Auxenochlorella</taxon>
    </lineage>
</organism>
<evidence type="ECO:0000256" key="2">
    <source>
        <dbReference type="ARBA" id="ARBA00012695"/>
    </source>
</evidence>
<dbReference type="SMART" id="SM00054">
    <property type="entry name" value="EFh"/>
    <property type="match status" value="1"/>
</dbReference>
<reference evidence="8" key="1">
    <citation type="journal article" date="2018" name="Algal Res.">
        <title>Characterization of plant carbon substrate utilization by Auxenochlorella protothecoides.</title>
        <authorList>
            <person name="Vogler B.W."/>
            <person name="Starkenburg S.R."/>
            <person name="Sudasinghe N."/>
            <person name="Schambach J.Y."/>
            <person name="Rollin J.A."/>
            <person name="Pattathil S."/>
            <person name="Barry A.N."/>
        </authorList>
    </citation>
    <scope>NUCLEOTIDE SEQUENCE [LARGE SCALE GENOMIC DNA]</scope>
    <source>
        <strain evidence="8">UTEX 25</strain>
    </source>
</reference>
<accession>A0A3M7KQQ5</accession>
<comment type="caution">
    <text evidence="7">The sequence shown here is derived from an EMBL/GenBank/DDBJ whole genome shotgun (WGS) entry which is preliminary data.</text>
</comment>
<evidence type="ECO:0000256" key="1">
    <source>
        <dbReference type="ARBA" id="ARBA00005869"/>
    </source>
</evidence>
<name>A0A3M7KQQ5_AUXPR</name>
<evidence type="ECO:0000256" key="4">
    <source>
        <dbReference type="ARBA" id="ARBA00023002"/>
    </source>
</evidence>
<dbReference type="PANTHER" id="PTHR13914:SF0">
    <property type="entry name" value="PROLINE DEHYDROGENASE 1, MITOCHONDRIAL"/>
    <property type="match status" value="1"/>
</dbReference>
<gene>
    <name evidence="7" type="ORF">APUTEX25_000982</name>
</gene>
<dbReference type="GO" id="GO:0071949">
    <property type="term" value="F:FAD binding"/>
    <property type="evidence" value="ECO:0007669"/>
    <property type="project" value="TreeGrafter"/>
</dbReference>
<dbReference type="SUPFAM" id="SSF51730">
    <property type="entry name" value="FAD-linked oxidoreductase"/>
    <property type="match status" value="1"/>
</dbReference>
<dbReference type="AlphaFoldDB" id="A0A3M7KQQ5"/>
<dbReference type="InterPro" id="IPR002048">
    <property type="entry name" value="EF_hand_dom"/>
</dbReference>
<proteinExistence type="inferred from homology"/>
<dbReference type="PROSITE" id="PS50222">
    <property type="entry name" value="EF_HAND_2"/>
    <property type="match status" value="1"/>
</dbReference>
<keyword evidence="3" id="KW-0106">Calcium</keyword>
<dbReference type="EC" id="1.5.5.2" evidence="2"/>
<evidence type="ECO:0000259" key="6">
    <source>
        <dbReference type="PROSITE" id="PS50222"/>
    </source>
</evidence>
<dbReference type="InterPro" id="IPR011992">
    <property type="entry name" value="EF-hand-dom_pair"/>
</dbReference>
<sequence length="929" mass="99942">MLAVLARRTGGARFPLSSLNLVVHKAHLSEAAAREERAAEVEPDLAPVIEEVAAANKAAVVARRAFQRSSTIAPTNLPFDDPKVAFKSKSNLDLMRSLAVFQMCRLRPIVDNADSILAWSKRIFGSTLVNAVVRQTFYKHFVAGKDKEEMQPTLQYLAKHGIAAILDYAAEDDLEASEQDDLAGEKVVARVYNYEGEDLCDRRMEVFLKAIDAASTMNGHGFVAIKLTALGLPELLERVSNALTAIRGLFQQFDDDGNGSVSIEEFKRVYKEFFIDDADDVPKGWFEQLDVTKDGQVDYIDWTGQPAVDHATAQLQAEHNRERPIVFGTYQCYLKDALARLAFDLERARRGGYRFGAKLVRGAYMVVERRRAAELGVPSPIHDSLAATHESYDACVAEVMAHVADEGAGMMVATHNQASIEAAVAAMEERGLGPQAGVYFGQLLGMADNLTFVLGQHGYGAYKYVPFGSVDEAMPYLIRRAQENSDMLGGAAGLRRREGRARAVCGKGGADTRGRVDLGWWFEDIAGMGRGAEVTACMEAETAQPGDETPGTTAHMRDPAGYGRAGHSPRNFGGPPLLVREQEDGPVEYKLRLDSVSHVRFQQLVTQLQYRLSEGEGACVYYLGLASGRTSSAAHVLLGYDAQGRVLNRAGVSPATAPELGVAAHALVRLVDAPGDERHAGTLLRALCAGRPALVLLWFEQLDVTKDGQVDYIDWTGQSNVSSPALAVPALPVSCVDGAGLHEVHAMLRALPCAPVPGAPPSPARRQPLRFRVEAWHARPGGLVLHGTAVAGRLRPGAALALGPCAGVVAWAPVTVALLQCCGRDVAHAAPGTLVSATVRAAGDRARGDAGSGLRHAFGAQIAPELAALHAAWAAAEEVAPGPDAVDMDGAGLRTLDEMSVHKLRRARSVDGWCTAERRSKRRSWKAKS</sequence>
<keyword evidence="4" id="KW-0560">Oxidoreductase</keyword>
<keyword evidence="5" id="KW-0642">Proline metabolism</keyword>
<dbReference type="Pfam" id="PF13499">
    <property type="entry name" value="EF-hand_7"/>
    <property type="match status" value="1"/>
</dbReference>
<dbReference type="InterPro" id="IPR002872">
    <property type="entry name" value="Proline_DH_dom"/>
</dbReference>
<dbReference type="GO" id="GO:0004657">
    <property type="term" value="F:proline dehydrogenase activity"/>
    <property type="evidence" value="ECO:0007669"/>
    <property type="project" value="UniProtKB-EC"/>
</dbReference>
<dbReference type="GO" id="GO:0005739">
    <property type="term" value="C:mitochondrion"/>
    <property type="evidence" value="ECO:0007669"/>
    <property type="project" value="TreeGrafter"/>
</dbReference>
<evidence type="ECO:0000256" key="5">
    <source>
        <dbReference type="ARBA" id="ARBA00023062"/>
    </source>
</evidence>
<dbReference type="Proteomes" id="UP000279271">
    <property type="component" value="Unassembled WGS sequence"/>
</dbReference>
<protein>
    <recommendedName>
        <fullName evidence="2">proline dehydrogenase</fullName>
        <ecNumber evidence="2">1.5.5.2</ecNumber>
    </recommendedName>
</protein>
<dbReference type="SUPFAM" id="SSF47473">
    <property type="entry name" value="EF-hand"/>
    <property type="match status" value="1"/>
</dbReference>
<evidence type="ECO:0000256" key="3">
    <source>
        <dbReference type="ARBA" id="ARBA00022837"/>
    </source>
</evidence>
<dbReference type="EMBL" id="QOKY01000202">
    <property type="protein sequence ID" value="RMZ52863.1"/>
    <property type="molecule type" value="Genomic_DNA"/>
</dbReference>
<evidence type="ECO:0000313" key="7">
    <source>
        <dbReference type="EMBL" id="RMZ52863.1"/>
    </source>
</evidence>
<dbReference type="InterPro" id="IPR015659">
    <property type="entry name" value="Proline_oxidase"/>
</dbReference>
<evidence type="ECO:0000313" key="8">
    <source>
        <dbReference type="Proteomes" id="UP000279271"/>
    </source>
</evidence>
<dbReference type="InterPro" id="IPR018247">
    <property type="entry name" value="EF_Hand_1_Ca_BS"/>
</dbReference>
<dbReference type="GO" id="GO:0010133">
    <property type="term" value="P:L-proline catabolic process to L-glutamate"/>
    <property type="evidence" value="ECO:0007669"/>
    <property type="project" value="TreeGrafter"/>
</dbReference>
<dbReference type="Gene3D" id="1.10.238.10">
    <property type="entry name" value="EF-hand"/>
    <property type="match status" value="1"/>
</dbReference>
<dbReference type="Gene3D" id="3.20.20.220">
    <property type="match status" value="1"/>
</dbReference>
<dbReference type="GO" id="GO:0005509">
    <property type="term" value="F:calcium ion binding"/>
    <property type="evidence" value="ECO:0007669"/>
    <property type="project" value="InterPro"/>
</dbReference>
<dbReference type="PROSITE" id="PS00018">
    <property type="entry name" value="EF_HAND_1"/>
    <property type="match status" value="1"/>
</dbReference>
<comment type="similarity">
    <text evidence="1">Belongs to the proline oxidase family.</text>
</comment>
<dbReference type="CDD" id="cd00051">
    <property type="entry name" value="EFh"/>
    <property type="match status" value="1"/>
</dbReference>
<dbReference type="InterPro" id="IPR029041">
    <property type="entry name" value="FAD-linked_oxidoreductase-like"/>
</dbReference>